<reference evidence="1 2" key="1">
    <citation type="journal article" date="2016" name="Nat. Commun.">
        <title>Thousands of microbial genomes shed light on interconnected biogeochemical processes in an aquifer system.</title>
        <authorList>
            <person name="Anantharaman K."/>
            <person name="Brown C.T."/>
            <person name="Hug L.A."/>
            <person name="Sharon I."/>
            <person name="Castelle C.J."/>
            <person name="Probst A.J."/>
            <person name="Thomas B.C."/>
            <person name="Singh A."/>
            <person name="Wilkins M.J."/>
            <person name="Karaoz U."/>
            <person name="Brodie E.L."/>
            <person name="Williams K.H."/>
            <person name="Hubbard S.S."/>
            <person name="Banfield J.F."/>
        </authorList>
    </citation>
    <scope>NUCLEOTIDE SEQUENCE [LARGE SCALE GENOMIC DNA]</scope>
</reference>
<organism evidence="1 2">
    <name type="scientific">Candidatus Buchananbacteria bacterium RBG_13_36_9</name>
    <dbReference type="NCBI Taxonomy" id="1797530"/>
    <lineage>
        <taxon>Bacteria</taxon>
        <taxon>Candidatus Buchananiibacteriota</taxon>
    </lineage>
</organism>
<evidence type="ECO:0000313" key="1">
    <source>
        <dbReference type="EMBL" id="OGY40621.1"/>
    </source>
</evidence>
<evidence type="ECO:0000313" key="2">
    <source>
        <dbReference type="Proteomes" id="UP000176498"/>
    </source>
</evidence>
<dbReference type="AlphaFoldDB" id="A0A1G1XKY3"/>
<name>A0A1G1XKY3_9BACT</name>
<dbReference type="Proteomes" id="UP000176498">
    <property type="component" value="Unassembled WGS sequence"/>
</dbReference>
<dbReference type="EMBL" id="MHHZ01000024">
    <property type="protein sequence ID" value="OGY40621.1"/>
    <property type="molecule type" value="Genomic_DNA"/>
</dbReference>
<evidence type="ECO:0008006" key="3">
    <source>
        <dbReference type="Google" id="ProtNLM"/>
    </source>
</evidence>
<accession>A0A1G1XKY3</accession>
<sequence length="322" mass="38937">MFNINYIELFILNTLIYFDLFDYPLTLLEIHQYLYTGGMEGSSYTLLEIEDCLNNSENLKKIIANKNGFYFLQSREKIIEMRQKRYVLAEYKFKLARRVIQIFKYLPFIKLVAVCNNLAYLNAKKDSDIDLFVITAKNRLWLSRFFLIIIITLLGLRPPKEKVKDKICLSFYVTEDNLDLEPIKIASEDIYLNYWLVQLLPFYQRENFYDKFMDANLWLKKYFPNFSPKKVGQRLRIDDSKINANIYELKEYFWRGKLGDMLETWLKNFQYKKMSQQKKDLAIIGDKRVIISDDMLKFHENDRRLEYLEKFEKKRKELIEKL</sequence>
<gene>
    <name evidence="1" type="ORF">A2Y82_05250</name>
</gene>
<comment type="caution">
    <text evidence="1">The sequence shown here is derived from an EMBL/GenBank/DDBJ whole genome shotgun (WGS) entry which is preliminary data.</text>
</comment>
<protein>
    <recommendedName>
        <fullName evidence="3">Polymerase nucleotidyl transferase domain-containing protein</fullName>
    </recommendedName>
</protein>
<proteinExistence type="predicted"/>